<dbReference type="GO" id="GO:0008408">
    <property type="term" value="F:3'-5' exonuclease activity"/>
    <property type="evidence" value="ECO:0007669"/>
    <property type="project" value="InterPro"/>
</dbReference>
<dbReference type="AlphaFoldDB" id="A0AAQ0HE95"/>
<dbReference type="InterPro" id="IPR029052">
    <property type="entry name" value="Metallo-depent_PP-like"/>
</dbReference>
<evidence type="ECO:0000256" key="2">
    <source>
        <dbReference type="ARBA" id="ARBA00022801"/>
    </source>
</evidence>
<dbReference type="InterPro" id="IPR004843">
    <property type="entry name" value="Calcineurin-like_PHP"/>
</dbReference>
<protein>
    <recommendedName>
        <fullName evidence="4">Nuclease SbcCD subunit D</fullName>
    </recommendedName>
</protein>
<evidence type="ECO:0000313" key="7">
    <source>
        <dbReference type="Proteomes" id="UP000256794"/>
    </source>
</evidence>
<dbReference type="EMBL" id="QUMX01000037">
    <property type="protein sequence ID" value="REG35199.1"/>
    <property type="molecule type" value="Genomic_DNA"/>
</dbReference>
<keyword evidence="4" id="KW-0233">DNA recombination</keyword>
<keyword evidence="3 4" id="KW-0269">Exonuclease</keyword>
<comment type="caution">
    <text evidence="6">The sequence shown here is derived from an EMBL/GenBank/DDBJ whole genome shotgun (WGS) entry which is preliminary data.</text>
</comment>
<keyword evidence="1 4" id="KW-0540">Nuclease</keyword>
<dbReference type="Gene3D" id="3.60.21.10">
    <property type="match status" value="1"/>
</dbReference>
<keyword evidence="2 4" id="KW-0378">Hydrolase</keyword>
<organism evidence="6 7">
    <name type="scientific">Paracoccus versutus</name>
    <name type="common">Thiobacillus versutus</name>
    <dbReference type="NCBI Taxonomy" id="34007"/>
    <lineage>
        <taxon>Bacteria</taxon>
        <taxon>Pseudomonadati</taxon>
        <taxon>Pseudomonadota</taxon>
        <taxon>Alphaproteobacteria</taxon>
        <taxon>Rhodobacterales</taxon>
        <taxon>Paracoccaceae</taxon>
        <taxon>Paracoccus</taxon>
    </lineage>
</organism>
<dbReference type="PANTHER" id="PTHR30337">
    <property type="entry name" value="COMPONENT OF ATP-DEPENDENT DSDNA EXONUCLEASE"/>
    <property type="match status" value="1"/>
</dbReference>
<evidence type="ECO:0000256" key="1">
    <source>
        <dbReference type="ARBA" id="ARBA00022722"/>
    </source>
</evidence>
<comment type="subunit">
    <text evidence="4">Heterodimer of SbcC and SbcD.</text>
</comment>
<keyword evidence="7" id="KW-1185">Reference proteome</keyword>
<comment type="similarity">
    <text evidence="4">Belongs to the SbcD family.</text>
</comment>
<gene>
    <name evidence="4" type="primary">sbcD</name>
    <name evidence="6" type="ORF">ATH84_103711</name>
</gene>
<proteinExistence type="inferred from homology"/>
<dbReference type="GO" id="GO:0006260">
    <property type="term" value="P:DNA replication"/>
    <property type="evidence" value="ECO:0007669"/>
    <property type="project" value="UniProtKB-KW"/>
</dbReference>
<dbReference type="InterPro" id="IPR050535">
    <property type="entry name" value="DNA_Repair-Maintenance_Comp"/>
</dbReference>
<dbReference type="CDD" id="cd00840">
    <property type="entry name" value="MPP_Mre11_N"/>
    <property type="match status" value="1"/>
</dbReference>
<dbReference type="GO" id="GO:0004519">
    <property type="term" value="F:endonuclease activity"/>
    <property type="evidence" value="ECO:0007669"/>
    <property type="project" value="UniProtKB-KW"/>
</dbReference>
<keyword evidence="4" id="KW-0235">DNA replication</keyword>
<feature type="domain" description="Calcineurin-like phosphoesterase" evidence="5">
    <location>
        <begin position="1"/>
        <end position="234"/>
    </location>
</feature>
<dbReference type="InterPro" id="IPR004593">
    <property type="entry name" value="SbcD"/>
</dbReference>
<reference evidence="6 7" key="1">
    <citation type="submission" date="2018-08" db="EMBL/GenBank/DDBJ databases">
        <title>Genomic Encyclopedia of Archaeal and Bacterial Type Strains, Phase II (KMG-II): from individual species to whole genera.</title>
        <authorList>
            <person name="Goeker M."/>
        </authorList>
    </citation>
    <scope>NUCLEOTIDE SEQUENCE [LARGE SCALE GENOMIC DNA]</scope>
    <source>
        <strain evidence="6 7">DSM 582</strain>
    </source>
</reference>
<dbReference type="GO" id="GO:0006310">
    <property type="term" value="P:DNA recombination"/>
    <property type="evidence" value="ECO:0007669"/>
    <property type="project" value="UniProtKB-KW"/>
</dbReference>
<dbReference type="Proteomes" id="UP000256794">
    <property type="component" value="Unassembled WGS sequence"/>
</dbReference>
<evidence type="ECO:0000256" key="3">
    <source>
        <dbReference type="ARBA" id="ARBA00022839"/>
    </source>
</evidence>
<name>A0AAQ0HE95_PARVE</name>
<accession>A0AAQ0HE95</accession>
<dbReference type="Pfam" id="PF00149">
    <property type="entry name" value="Metallophos"/>
    <property type="match status" value="1"/>
</dbReference>
<evidence type="ECO:0000256" key="4">
    <source>
        <dbReference type="RuleBase" id="RU363069"/>
    </source>
</evidence>
<sequence length="321" mass="35213">MRALHTADWHIGQTLNGWSREREHEVFFARLADVLEEEDIDLLLVAGDIFGNTNPSGESQRLLYRSLAEFKRRRPRLVTVISGGNHDPALRLEAPADLFESLDIHAIGTVRRQAGVLDAREHLVAIPGPNGAPALYVLAIPFLRAADLTGVTFSDTETGLSIEAAARSFHAEIVAAVEQIVGDLPLIATGHLHCTGGIESEGAERRILIGGSHAVPPDIFPPRLDYVALGHLHGPQSLDHKPSELRPRQLLAVYDRPIRRCAVNLEYVLCQIDADDANFSHGCPLLQLVLRHHEFGTSRCRQGRAASTPSPSTELLFSNNF</sequence>
<evidence type="ECO:0000313" key="6">
    <source>
        <dbReference type="EMBL" id="REG35199.1"/>
    </source>
</evidence>
<evidence type="ECO:0000259" key="5">
    <source>
        <dbReference type="Pfam" id="PF00149"/>
    </source>
</evidence>
<keyword evidence="4" id="KW-0255">Endonuclease</keyword>
<dbReference type="InterPro" id="IPR041796">
    <property type="entry name" value="Mre11_N"/>
</dbReference>
<dbReference type="NCBIfam" id="TIGR00619">
    <property type="entry name" value="sbcd"/>
    <property type="match status" value="1"/>
</dbReference>
<comment type="function">
    <text evidence="4">SbcCD cleaves DNA hairpin structures. These structures can inhibit DNA replication and are intermediates in certain DNA recombination reactions. The complex acts as a 3'-&gt;5' double strand exonuclease that can open hairpins. It also has a 5' single-strand endonuclease activity.</text>
</comment>
<dbReference type="SUPFAM" id="SSF56300">
    <property type="entry name" value="Metallo-dependent phosphatases"/>
    <property type="match status" value="1"/>
</dbReference>
<dbReference type="PANTHER" id="PTHR30337:SF0">
    <property type="entry name" value="NUCLEASE SBCCD SUBUNIT D"/>
    <property type="match status" value="1"/>
</dbReference>